<sequence>MAKASILREKLLSILPLVEDETTNTSGMSMSEITRRLAMHMAEVPSDRHIRRALLDMTDAFGSVGSTRSTKWYRTISRPQAEISNMTVNVAMAINAVRRVAAHHLPGVVWEDLEKTFHIADRYLASHSGSPDSERGQAWSRKTLRIDGSQPVVLPKVDPGVYKAVTEALFYDRQLVFSNRPFGEEQPSARTYTMTPLALVDRAGVLYLVAWGSRRPGQRFLFRMDRLSNVRISEHAGEPDPTFDLHDYVMNEEALNFGSDDDIEIQLFVCEPLRTDGKPRRHPLREFRLCEDQLAEDADGGFLLRAKVKPSVMLWQLLHSHASSVEVIAPDWIRKRFRDEALMLADRYR</sequence>
<gene>
    <name evidence="3" type="ORF">FHW18_000285</name>
</gene>
<reference evidence="3 4" key="1">
    <citation type="submission" date="2020-07" db="EMBL/GenBank/DDBJ databases">
        <title>Genomic Encyclopedia of Type Strains, Phase IV (KMG-V): Genome sequencing to study the core and pangenomes of soil and plant-associated prokaryotes.</title>
        <authorList>
            <person name="Whitman W."/>
        </authorList>
    </citation>
    <scope>NUCLEOTIDE SEQUENCE [LARGE SCALE GENOMIC DNA]</scope>
    <source>
        <strain evidence="3 4">SAS40</strain>
    </source>
</reference>
<keyword evidence="4" id="KW-1185">Reference proteome</keyword>
<dbReference type="PANTHER" id="PTHR34580">
    <property type="match status" value="1"/>
</dbReference>
<evidence type="ECO:0000313" key="3">
    <source>
        <dbReference type="EMBL" id="NYE81014.1"/>
    </source>
</evidence>
<feature type="domain" description="WCX" evidence="2">
    <location>
        <begin position="284"/>
        <end position="341"/>
    </location>
</feature>
<dbReference type="AlphaFoldDB" id="A0A7Y9LIK0"/>
<dbReference type="EMBL" id="JACBYR010000001">
    <property type="protein sequence ID" value="NYE81014.1"/>
    <property type="molecule type" value="Genomic_DNA"/>
</dbReference>
<feature type="domain" description="WYL" evidence="1">
    <location>
        <begin position="161"/>
        <end position="232"/>
    </location>
</feature>
<comment type="caution">
    <text evidence="3">The sequence shown here is derived from an EMBL/GenBank/DDBJ whole genome shotgun (WGS) entry which is preliminary data.</text>
</comment>
<dbReference type="InterPro" id="IPR057727">
    <property type="entry name" value="WCX_dom"/>
</dbReference>
<dbReference type="Pfam" id="PF13280">
    <property type="entry name" value="WYL"/>
    <property type="match status" value="1"/>
</dbReference>
<dbReference type="RefSeq" id="WP_179582618.1">
    <property type="nucleotide sequence ID" value="NZ_JACBYR010000001.1"/>
</dbReference>
<dbReference type="PANTHER" id="PTHR34580:SF1">
    <property type="entry name" value="PROTEIN PAFC"/>
    <property type="match status" value="1"/>
</dbReference>
<accession>A0A7Y9LIK0</accession>
<dbReference type="InterPro" id="IPR051534">
    <property type="entry name" value="CBASS_pafABC_assoc_protein"/>
</dbReference>
<dbReference type="Pfam" id="PF25583">
    <property type="entry name" value="WCX"/>
    <property type="match status" value="1"/>
</dbReference>
<name>A0A7Y9LIK0_9BURK</name>
<evidence type="ECO:0008006" key="5">
    <source>
        <dbReference type="Google" id="ProtNLM"/>
    </source>
</evidence>
<protein>
    <recommendedName>
        <fullName evidence="5">WYL domain-containing protein</fullName>
    </recommendedName>
</protein>
<dbReference type="Proteomes" id="UP000542125">
    <property type="component" value="Unassembled WGS sequence"/>
</dbReference>
<evidence type="ECO:0000313" key="4">
    <source>
        <dbReference type="Proteomes" id="UP000542125"/>
    </source>
</evidence>
<dbReference type="InterPro" id="IPR026881">
    <property type="entry name" value="WYL_dom"/>
</dbReference>
<proteinExistence type="predicted"/>
<evidence type="ECO:0000259" key="1">
    <source>
        <dbReference type="Pfam" id="PF13280"/>
    </source>
</evidence>
<organism evidence="3 4">
    <name type="scientific">Pigmentiphaga litoralis</name>
    <dbReference type="NCBI Taxonomy" id="516702"/>
    <lineage>
        <taxon>Bacteria</taxon>
        <taxon>Pseudomonadati</taxon>
        <taxon>Pseudomonadota</taxon>
        <taxon>Betaproteobacteria</taxon>
        <taxon>Burkholderiales</taxon>
        <taxon>Alcaligenaceae</taxon>
        <taxon>Pigmentiphaga</taxon>
    </lineage>
</organism>
<dbReference type="PROSITE" id="PS52050">
    <property type="entry name" value="WYL"/>
    <property type="match status" value="1"/>
</dbReference>
<evidence type="ECO:0000259" key="2">
    <source>
        <dbReference type="Pfam" id="PF25583"/>
    </source>
</evidence>